<proteinExistence type="predicted"/>
<dbReference type="AlphaFoldDB" id="A0A6G9CKL8"/>
<organism evidence="1 2">
    <name type="scientific">Rhodococcus erythropolis</name>
    <name type="common">Arthrobacter picolinophilus</name>
    <dbReference type="NCBI Taxonomy" id="1833"/>
    <lineage>
        <taxon>Bacteria</taxon>
        <taxon>Bacillati</taxon>
        <taxon>Actinomycetota</taxon>
        <taxon>Actinomycetes</taxon>
        <taxon>Mycobacteriales</taxon>
        <taxon>Nocardiaceae</taxon>
        <taxon>Rhodococcus</taxon>
        <taxon>Rhodococcus erythropolis group</taxon>
    </lineage>
</organism>
<accession>A0A6G9CKL8</accession>
<dbReference type="EMBL" id="CP050124">
    <property type="protein sequence ID" value="QIP37428.1"/>
    <property type="molecule type" value="Genomic_DNA"/>
</dbReference>
<dbReference type="Proteomes" id="UP000502345">
    <property type="component" value="Chromosome"/>
</dbReference>
<protein>
    <submittedName>
        <fullName evidence="1">Uncharacterized protein</fullName>
    </submittedName>
</protein>
<name>A0A6G9CKL8_RHOER</name>
<evidence type="ECO:0000313" key="1">
    <source>
        <dbReference type="EMBL" id="QIP37428.1"/>
    </source>
</evidence>
<evidence type="ECO:0000313" key="2">
    <source>
        <dbReference type="Proteomes" id="UP000502345"/>
    </source>
</evidence>
<reference evidence="1 2" key="1">
    <citation type="submission" date="2020-03" db="EMBL/GenBank/DDBJ databases">
        <title>Screen low temperature-resistant strains for efficient degradation of petroleum hydrocarbons under the low temperature.</title>
        <authorList>
            <person name="Wang Y."/>
            <person name="Chen J."/>
        </authorList>
    </citation>
    <scope>NUCLEOTIDE SEQUENCE [LARGE SCALE GENOMIC DNA]</scope>
    <source>
        <strain evidence="1 2">KB1</strain>
    </source>
</reference>
<sequence>MNQAACCQNSIDHRCVLAGDVSACRQRTFGQRLSGNSVFFLGSYRNSLQRPRIGSVAEISALSFPSADECLLEHLFGEGIDARFELLGSVDDCL</sequence>
<gene>
    <name evidence="1" type="ORF">G9444_0184</name>
</gene>